<organism evidence="1 2">
    <name type="scientific">Streptococcus suis</name>
    <dbReference type="NCBI Taxonomy" id="1307"/>
    <lineage>
        <taxon>Bacteria</taxon>
        <taxon>Bacillati</taxon>
        <taxon>Bacillota</taxon>
        <taxon>Bacilli</taxon>
        <taxon>Lactobacillales</taxon>
        <taxon>Streptococcaceae</taxon>
        <taxon>Streptococcus</taxon>
    </lineage>
</organism>
<comment type="caution">
    <text evidence="1">The sequence shown here is derived from an EMBL/GenBank/DDBJ whole genome shotgun (WGS) entry which is preliminary data.</text>
</comment>
<sequence>METESNKKNIGKNCEEIIKTIYVGEFVSLTIEQLMTLSGEDLNRLSVMINDYSQLIKLA</sequence>
<protein>
    <recommendedName>
        <fullName evidence="3">Phage protein</fullName>
    </recommendedName>
</protein>
<evidence type="ECO:0000313" key="2">
    <source>
        <dbReference type="Proteomes" id="UP000273973"/>
    </source>
</evidence>
<accession>A0A3R8S277</accession>
<reference evidence="1 2" key="2">
    <citation type="submission" date="2018-12" db="EMBL/GenBank/DDBJ databases">
        <title>Whole-genome sequences of fifteen clinical Streptococcus suis strains isolated from pigs between 2006 and 2018.</title>
        <authorList>
            <person name="Stevens M.J.A."/>
            <person name="Cernela N."/>
            <person name="Spoerry Serrano N."/>
            <person name="Schmitt S."/>
            <person name="Schrenzel J."/>
            <person name="Stephan R."/>
        </authorList>
    </citation>
    <scope>NUCLEOTIDE SEQUENCE [LARGE SCALE GENOMIC DNA]</scope>
    <source>
        <strain evidence="1 2">SS1014</strain>
    </source>
</reference>
<gene>
    <name evidence="1" type="ORF">EJA00_11295</name>
</gene>
<proteinExistence type="predicted"/>
<evidence type="ECO:0000313" key="1">
    <source>
        <dbReference type="EMBL" id="RRR41764.1"/>
    </source>
</evidence>
<name>A0A3R8S277_STRSU</name>
<dbReference type="AlphaFoldDB" id="A0A3R8S277"/>
<dbReference type="RefSeq" id="WP_024380471.1">
    <property type="nucleotide sequence ID" value="NZ_JAIMEV010000038.1"/>
</dbReference>
<dbReference type="EMBL" id="RSDG01000129">
    <property type="protein sequence ID" value="RRR41764.1"/>
    <property type="molecule type" value="Genomic_DNA"/>
</dbReference>
<dbReference type="Proteomes" id="UP000273973">
    <property type="component" value="Unassembled WGS sequence"/>
</dbReference>
<reference evidence="1 2" key="1">
    <citation type="submission" date="2018-11" db="EMBL/GenBank/DDBJ databases">
        <authorList>
            <person name="Stevens M.J."/>
            <person name="Cernela N."/>
            <person name="Spoerry Serrano N."/>
            <person name="Schmitt S."/>
            <person name="Schrenzel J."/>
            <person name="Stephan R."/>
        </authorList>
    </citation>
    <scope>NUCLEOTIDE SEQUENCE [LARGE SCALE GENOMIC DNA]</scope>
    <source>
        <strain evidence="1 2">SS1014</strain>
    </source>
</reference>
<evidence type="ECO:0008006" key="3">
    <source>
        <dbReference type="Google" id="ProtNLM"/>
    </source>
</evidence>